<evidence type="ECO:0000313" key="4">
    <source>
        <dbReference type="Proteomes" id="UP001178281"/>
    </source>
</evidence>
<evidence type="ECO:0000259" key="2">
    <source>
        <dbReference type="Pfam" id="PF12804"/>
    </source>
</evidence>
<proteinExistence type="predicted"/>
<dbReference type="InterPro" id="IPR025877">
    <property type="entry name" value="MobA-like_NTP_Trfase"/>
</dbReference>
<dbReference type="Proteomes" id="UP001178281">
    <property type="component" value="Unassembled WGS sequence"/>
</dbReference>
<evidence type="ECO:0000313" key="3">
    <source>
        <dbReference type="EMBL" id="MDP0397180.1"/>
    </source>
</evidence>
<dbReference type="PANTHER" id="PTHR19136:SF81">
    <property type="entry name" value="MOLYBDENUM COFACTOR GUANYLYLTRANSFERASE"/>
    <property type="match status" value="1"/>
</dbReference>
<dbReference type="Gene3D" id="3.90.550.10">
    <property type="entry name" value="Spore Coat Polysaccharide Biosynthesis Protein SpsA, Chain A"/>
    <property type="match status" value="1"/>
</dbReference>
<name>A0AA90N960_9ACTN</name>
<organism evidence="3 4">
    <name type="scientific">Tsukamurella strandjordii</name>
    <dbReference type="NCBI Taxonomy" id="147577"/>
    <lineage>
        <taxon>Bacteria</taxon>
        <taxon>Bacillati</taxon>
        <taxon>Actinomycetota</taxon>
        <taxon>Actinomycetes</taxon>
        <taxon>Mycobacteriales</taxon>
        <taxon>Tsukamurellaceae</taxon>
        <taxon>Tsukamurella</taxon>
    </lineage>
</organism>
<accession>A0AA90N960</accession>
<dbReference type="SUPFAM" id="SSF53448">
    <property type="entry name" value="Nucleotide-diphospho-sugar transferases"/>
    <property type="match status" value="1"/>
</dbReference>
<dbReference type="AlphaFoldDB" id="A0AA90N960"/>
<reference evidence="3" key="1">
    <citation type="submission" date="2023-08" db="EMBL/GenBank/DDBJ databases">
        <title>The draft genome of Tsukamurella strandjordii strain 050030.</title>
        <authorList>
            <person name="Zhao F."/>
            <person name="Feng Y."/>
            <person name="Zong Z."/>
        </authorList>
    </citation>
    <scope>NUCLEOTIDE SEQUENCE</scope>
    <source>
        <strain evidence="3">050030</strain>
    </source>
</reference>
<dbReference type="InterPro" id="IPR029044">
    <property type="entry name" value="Nucleotide-diphossugar_trans"/>
</dbReference>
<dbReference type="PANTHER" id="PTHR19136">
    <property type="entry name" value="MOLYBDENUM COFACTOR GUANYLYLTRANSFERASE"/>
    <property type="match status" value="1"/>
</dbReference>
<gene>
    <name evidence="3" type="ORF">Q7X28_04505</name>
</gene>
<sequence length="190" mass="19463">MTVTAALVLGGGRATRLGGADKAAVEIAGVPLVERVYAAVRGLTVIAVGPPSLARPGVTVVREEPPFGGPVAALAAGVAALAPGIGEVLVLACDLPRAAGIVDQLTAAPLPDDADALVLRDAGGRLQWLAARYRMAPLRRALAALPAVDGAPMRAVLDGLRFVALDDDRDAALDLDTWADVEGYRDGYRD</sequence>
<protein>
    <submittedName>
        <fullName evidence="3">NTP transferase domain-containing protein</fullName>
    </submittedName>
</protein>
<keyword evidence="1 3" id="KW-0808">Transferase</keyword>
<keyword evidence="4" id="KW-1185">Reference proteome</keyword>
<dbReference type="Pfam" id="PF12804">
    <property type="entry name" value="NTP_transf_3"/>
    <property type="match status" value="1"/>
</dbReference>
<comment type="caution">
    <text evidence="3">The sequence shown here is derived from an EMBL/GenBank/DDBJ whole genome shotgun (WGS) entry which is preliminary data.</text>
</comment>
<dbReference type="RefSeq" id="WP_305110444.1">
    <property type="nucleotide sequence ID" value="NZ_JAUTIX010000002.1"/>
</dbReference>
<dbReference type="EMBL" id="JAUTIX010000002">
    <property type="protein sequence ID" value="MDP0397180.1"/>
    <property type="molecule type" value="Genomic_DNA"/>
</dbReference>
<dbReference type="GO" id="GO:0016779">
    <property type="term" value="F:nucleotidyltransferase activity"/>
    <property type="evidence" value="ECO:0007669"/>
    <property type="project" value="TreeGrafter"/>
</dbReference>
<evidence type="ECO:0000256" key="1">
    <source>
        <dbReference type="ARBA" id="ARBA00022679"/>
    </source>
</evidence>
<feature type="domain" description="MobA-like NTP transferase" evidence="2">
    <location>
        <begin position="6"/>
        <end position="143"/>
    </location>
</feature>